<accession>A0AAU9MVT3</accession>
<evidence type="ECO:0000313" key="3">
    <source>
        <dbReference type="Proteomes" id="UP001157418"/>
    </source>
</evidence>
<sequence>MQDSQEGDKGTGGVGSSKDVDKEKGVVVGKVSSTQIPPSLPMYLTTTSTTTTTRSLTKGMSINESARGSISSSIPNQPTSNDDPSEKGKDICVVLS</sequence>
<dbReference type="EMBL" id="CAKMRJ010002223">
    <property type="protein sequence ID" value="CAH1428269.1"/>
    <property type="molecule type" value="Genomic_DNA"/>
</dbReference>
<gene>
    <name evidence="2" type="ORF">LVIROSA_LOCUS15214</name>
</gene>
<feature type="region of interest" description="Disordered" evidence="1">
    <location>
        <begin position="1"/>
        <end position="96"/>
    </location>
</feature>
<evidence type="ECO:0000256" key="1">
    <source>
        <dbReference type="SAM" id="MobiDB-lite"/>
    </source>
</evidence>
<dbReference type="Proteomes" id="UP001157418">
    <property type="component" value="Unassembled WGS sequence"/>
</dbReference>
<protein>
    <submittedName>
        <fullName evidence="2">Uncharacterized protein</fullName>
    </submittedName>
</protein>
<proteinExistence type="predicted"/>
<evidence type="ECO:0000313" key="2">
    <source>
        <dbReference type="EMBL" id="CAH1428269.1"/>
    </source>
</evidence>
<comment type="caution">
    <text evidence="2">The sequence shown here is derived from an EMBL/GenBank/DDBJ whole genome shotgun (WGS) entry which is preliminary data.</text>
</comment>
<organism evidence="2 3">
    <name type="scientific">Lactuca virosa</name>
    <dbReference type="NCBI Taxonomy" id="75947"/>
    <lineage>
        <taxon>Eukaryota</taxon>
        <taxon>Viridiplantae</taxon>
        <taxon>Streptophyta</taxon>
        <taxon>Embryophyta</taxon>
        <taxon>Tracheophyta</taxon>
        <taxon>Spermatophyta</taxon>
        <taxon>Magnoliopsida</taxon>
        <taxon>eudicotyledons</taxon>
        <taxon>Gunneridae</taxon>
        <taxon>Pentapetalae</taxon>
        <taxon>asterids</taxon>
        <taxon>campanulids</taxon>
        <taxon>Asterales</taxon>
        <taxon>Asteraceae</taxon>
        <taxon>Cichorioideae</taxon>
        <taxon>Cichorieae</taxon>
        <taxon>Lactucinae</taxon>
        <taxon>Lactuca</taxon>
    </lineage>
</organism>
<dbReference type="AlphaFoldDB" id="A0AAU9MVT3"/>
<reference evidence="2 3" key="1">
    <citation type="submission" date="2022-01" db="EMBL/GenBank/DDBJ databases">
        <authorList>
            <person name="Xiong W."/>
            <person name="Schranz E."/>
        </authorList>
    </citation>
    <scope>NUCLEOTIDE SEQUENCE [LARGE SCALE GENOMIC DNA]</scope>
</reference>
<feature type="compositionally biased region" description="Polar residues" evidence="1">
    <location>
        <begin position="58"/>
        <end position="82"/>
    </location>
</feature>
<feature type="compositionally biased region" description="Low complexity" evidence="1">
    <location>
        <begin position="44"/>
        <end position="57"/>
    </location>
</feature>
<keyword evidence="3" id="KW-1185">Reference proteome</keyword>
<name>A0AAU9MVT3_9ASTR</name>